<dbReference type="Pfam" id="PF24883">
    <property type="entry name" value="NPHP3_N"/>
    <property type="match status" value="1"/>
</dbReference>
<dbReference type="Pfam" id="PF12796">
    <property type="entry name" value="Ank_2"/>
    <property type="match status" value="1"/>
</dbReference>
<dbReference type="Gene3D" id="1.25.40.20">
    <property type="entry name" value="Ankyrin repeat-containing domain"/>
    <property type="match status" value="1"/>
</dbReference>
<dbReference type="InterPro" id="IPR036770">
    <property type="entry name" value="Ankyrin_rpt-contain_sf"/>
</dbReference>
<evidence type="ECO:0000313" key="4">
    <source>
        <dbReference type="EMBL" id="KAH7040872.1"/>
    </source>
</evidence>
<dbReference type="InterPro" id="IPR002110">
    <property type="entry name" value="Ankyrin_rpt"/>
</dbReference>
<dbReference type="SMART" id="SM00248">
    <property type="entry name" value="ANK"/>
    <property type="match status" value="7"/>
</dbReference>
<comment type="caution">
    <text evidence="4">The sequence shown here is derived from an EMBL/GenBank/DDBJ whole genome shotgun (WGS) entry which is preliminary data.</text>
</comment>
<sequence>MVLVSLDDSSMDYLGFTEATNLRLKIQSPLSTDDLHKRFLKLLRLLFTNKHAALEVFEKAYDDVRAQVDQAHIHMMQTELEVLIHAALAHARRQLKRHEDAELRDIMRRQQLLEAQAGLTWLEQDRTDLLGKLSTIPYRDHKDRIQARVPGTCRWFTDHPTFLRWRAGEGSPLLWVSALPGCGKSVLLKYLVDDFLNVPNSVICYFFFKDDSEVQKSAINALKCLLHQILIKRRDLLNKELLKKFAEDQQLSESFTGLWAAILEVTGAVHTGEVVFVLDALDECQSAERAILIRHLVGWNDNRSAPNRLKILISSRLYTDIDRGFYHVKAQIHLAGENDREIEQISKEIDLVITARLHDVAVPLQLDEPGRKILQQALSEIPQKTYLWVYLVLEELEKTLETDARALQEIVKTLPKRVEDVYEKMLSRIGHPHRVKKMFSILLAAAEPLNLLQLSQAWAIVPETKHYQKLNVLSEAQITSLVGAICGLLVIVVDKKVYFLHQTAREFLLSSTPAGRNSPNNNPSWKESIVLAEAQLGLTRTLLNYLRLPDIPARSARAAGQLSNPPDLAIYCAKNLLQHLQDTAPLLDLADLEQFELIWRDRMTVLEQLFPVFFPINSSHLILAAWVGSSHLVRVLLSEAHLQLDLEDPYVKRTALHWAIRSGHGHIALLLIDAGADFSGADLNRVTAFTAACESCQLEVVRKMLDSDSTLVDQTDDYGRTPLFNAIWAYGDFVADMFLEHGADPRLQLDTGIRLDESSPFHHLLTECLGWEELLDTLIARGADVNETDYEEYTAFDMAAMSGYIEAVPLLLRYGATISRHEGAQALACLLGQVDVLQSFLDEDVEALWKEGSDFCEPLLWLAARGGHIEAVRLLMTRGGEAYVAREIQHSDYKHGRPQIMQILKAEQARFLAGRANN</sequence>
<evidence type="ECO:0000313" key="5">
    <source>
        <dbReference type="Proteomes" id="UP000756346"/>
    </source>
</evidence>
<feature type="repeat" description="ANK" evidence="2">
    <location>
        <begin position="651"/>
        <end position="683"/>
    </location>
</feature>
<evidence type="ECO:0000259" key="3">
    <source>
        <dbReference type="Pfam" id="PF24883"/>
    </source>
</evidence>
<dbReference type="PROSITE" id="PS50297">
    <property type="entry name" value="ANK_REP_REGION"/>
    <property type="match status" value="1"/>
</dbReference>
<dbReference type="Gene3D" id="3.40.50.300">
    <property type="entry name" value="P-loop containing nucleotide triphosphate hydrolases"/>
    <property type="match status" value="1"/>
</dbReference>
<dbReference type="GeneID" id="70181945"/>
<dbReference type="SUPFAM" id="SSF48403">
    <property type="entry name" value="Ankyrin repeat"/>
    <property type="match status" value="1"/>
</dbReference>
<dbReference type="Proteomes" id="UP000756346">
    <property type="component" value="Unassembled WGS sequence"/>
</dbReference>
<dbReference type="InterPro" id="IPR027417">
    <property type="entry name" value="P-loop_NTPase"/>
</dbReference>
<dbReference type="AlphaFoldDB" id="A0A9P9BWK0"/>
<proteinExistence type="predicted"/>
<dbReference type="PANTHER" id="PTHR10039">
    <property type="entry name" value="AMELOGENIN"/>
    <property type="match status" value="1"/>
</dbReference>
<gene>
    <name evidence="4" type="ORF">B0I36DRAFT_311671</name>
</gene>
<keyword evidence="2" id="KW-0040">ANK repeat</keyword>
<dbReference type="PANTHER" id="PTHR10039:SF5">
    <property type="entry name" value="NACHT DOMAIN-CONTAINING PROTEIN"/>
    <property type="match status" value="1"/>
</dbReference>
<dbReference type="EMBL" id="JAGTJQ010000001">
    <property type="protein sequence ID" value="KAH7040872.1"/>
    <property type="molecule type" value="Genomic_DNA"/>
</dbReference>
<dbReference type="RefSeq" id="XP_046018927.1">
    <property type="nucleotide sequence ID" value="XM_046152399.1"/>
</dbReference>
<protein>
    <recommendedName>
        <fullName evidence="3">Nephrocystin 3-like N-terminal domain-containing protein</fullName>
    </recommendedName>
</protein>
<dbReference type="PROSITE" id="PS50088">
    <property type="entry name" value="ANK_REPEAT"/>
    <property type="match status" value="2"/>
</dbReference>
<dbReference type="OrthoDB" id="194358at2759"/>
<keyword evidence="5" id="KW-1185">Reference proteome</keyword>
<organism evidence="4 5">
    <name type="scientific">Microdochium trichocladiopsis</name>
    <dbReference type="NCBI Taxonomy" id="1682393"/>
    <lineage>
        <taxon>Eukaryota</taxon>
        <taxon>Fungi</taxon>
        <taxon>Dikarya</taxon>
        <taxon>Ascomycota</taxon>
        <taxon>Pezizomycotina</taxon>
        <taxon>Sordariomycetes</taxon>
        <taxon>Xylariomycetidae</taxon>
        <taxon>Xylariales</taxon>
        <taxon>Microdochiaceae</taxon>
        <taxon>Microdochium</taxon>
    </lineage>
</organism>
<dbReference type="SUPFAM" id="SSF52540">
    <property type="entry name" value="P-loop containing nucleoside triphosphate hydrolases"/>
    <property type="match status" value="1"/>
</dbReference>
<feature type="repeat" description="ANK" evidence="2">
    <location>
        <begin position="791"/>
        <end position="823"/>
    </location>
</feature>
<name>A0A9P9BWK0_9PEZI</name>
<reference evidence="4" key="1">
    <citation type="journal article" date="2021" name="Nat. Commun.">
        <title>Genetic determinants of endophytism in the Arabidopsis root mycobiome.</title>
        <authorList>
            <person name="Mesny F."/>
            <person name="Miyauchi S."/>
            <person name="Thiergart T."/>
            <person name="Pickel B."/>
            <person name="Atanasova L."/>
            <person name="Karlsson M."/>
            <person name="Huettel B."/>
            <person name="Barry K.W."/>
            <person name="Haridas S."/>
            <person name="Chen C."/>
            <person name="Bauer D."/>
            <person name="Andreopoulos W."/>
            <person name="Pangilinan J."/>
            <person name="LaButti K."/>
            <person name="Riley R."/>
            <person name="Lipzen A."/>
            <person name="Clum A."/>
            <person name="Drula E."/>
            <person name="Henrissat B."/>
            <person name="Kohler A."/>
            <person name="Grigoriev I.V."/>
            <person name="Martin F.M."/>
            <person name="Hacquard S."/>
        </authorList>
    </citation>
    <scope>NUCLEOTIDE SEQUENCE</scope>
    <source>
        <strain evidence="4">MPI-CAGE-CH-0230</strain>
    </source>
</reference>
<accession>A0A9P9BWK0</accession>
<dbReference type="InterPro" id="IPR056884">
    <property type="entry name" value="NPHP3-like_N"/>
</dbReference>
<dbReference type="Pfam" id="PF13637">
    <property type="entry name" value="Ank_4"/>
    <property type="match status" value="1"/>
</dbReference>
<evidence type="ECO:0000256" key="1">
    <source>
        <dbReference type="ARBA" id="ARBA00022737"/>
    </source>
</evidence>
<keyword evidence="1" id="KW-0677">Repeat</keyword>
<feature type="domain" description="Nephrocystin 3-like N-terminal" evidence="3">
    <location>
        <begin position="151"/>
        <end position="316"/>
    </location>
</feature>
<evidence type="ECO:0000256" key="2">
    <source>
        <dbReference type="PROSITE-ProRule" id="PRU00023"/>
    </source>
</evidence>